<accession>X0TL78</accession>
<protein>
    <submittedName>
        <fullName evidence="1">Uncharacterized protein</fullName>
    </submittedName>
</protein>
<name>X0TL78_9ZZZZ</name>
<comment type="caution">
    <text evidence="1">The sequence shown here is derived from an EMBL/GenBank/DDBJ whole genome shotgun (WGS) entry which is preliminary data.</text>
</comment>
<dbReference type="EMBL" id="BARS01018424">
    <property type="protein sequence ID" value="GAF94323.1"/>
    <property type="molecule type" value="Genomic_DNA"/>
</dbReference>
<reference evidence="1" key="1">
    <citation type="journal article" date="2014" name="Front. Microbiol.">
        <title>High frequency of phylogenetically diverse reductive dehalogenase-homologous genes in deep subseafloor sedimentary metagenomes.</title>
        <authorList>
            <person name="Kawai M."/>
            <person name="Futagami T."/>
            <person name="Toyoda A."/>
            <person name="Takaki Y."/>
            <person name="Nishi S."/>
            <person name="Hori S."/>
            <person name="Arai W."/>
            <person name="Tsubouchi T."/>
            <person name="Morono Y."/>
            <person name="Uchiyama I."/>
            <person name="Ito T."/>
            <person name="Fujiyama A."/>
            <person name="Inagaki F."/>
            <person name="Takami H."/>
        </authorList>
    </citation>
    <scope>NUCLEOTIDE SEQUENCE</scope>
    <source>
        <strain evidence="1">Expedition CK06-06</strain>
    </source>
</reference>
<sequence length="90" mass="10595">MNDKLPFSDDTNRKIVHTLKLGDKLMARAVSPIAQLQEWKANQWDCLVAHITRDERNQRFVIYDETLALYGIDIRDDHIEEHCTKGEFRP</sequence>
<evidence type="ECO:0000313" key="1">
    <source>
        <dbReference type="EMBL" id="GAF94323.1"/>
    </source>
</evidence>
<proteinExistence type="predicted"/>
<dbReference type="AlphaFoldDB" id="X0TL78"/>
<gene>
    <name evidence="1" type="ORF">S01H1_29979</name>
</gene>
<organism evidence="1">
    <name type="scientific">marine sediment metagenome</name>
    <dbReference type="NCBI Taxonomy" id="412755"/>
    <lineage>
        <taxon>unclassified sequences</taxon>
        <taxon>metagenomes</taxon>
        <taxon>ecological metagenomes</taxon>
    </lineage>
</organism>
<feature type="non-terminal residue" evidence="1">
    <location>
        <position position="90"/>
    </location>
</feature>